<dbReference type="STRING" id="247633.GP2143_07133"/>
<name>A0YHD3_9GAMM</name>
<dbReference type="eggNOG" id="ENOG5031MC4">
    <property type="taxonomic scope" value="Bacteria"/>
</dbReference>
<evidence type="ECO:0000313" key="1">
    <source>
        <dbReference type="EMBL" id="EAW29802.1"/>
    </source>
</evidence>
<comment type="caution">
    <text evidence="1">The sequence shown here is derived from an EMBL/GenBank/DDBJ whole genome shotgun (WGS) entry which is preliminary data.</text>
</comment>
<feature type="non-terminal residue" evidence="1">
    <location>
        <position position="1"/>
    </location>
</feature>
<dbReference type="Proteomes" id="UP000004931">
    <property type="component" value="Unassembled WGS sequence"/>
</dbReference>
<evidence type="ECO:0000313" key="2">
    <source>
        <dbReference type="Proteomes" id="UP000004931"/>
    </source>
</evidence>
<keyword evidence="2" id="KW-1185">Reference proteome</keyword>
<dbReference type="AlphaFoldDB" id="A0YHD3"/>
<proteinExistence type="predicted"/>
<accession>A0YHD3</accession>
<reference evidence="1 2" key="1">
    <citation type="journal article" date="2010" name="J. Bacteriol.">
        <title>Genome sequence of the oligotrophic marine Gammaproteobacterium HTCC2143, isolated from the Oregon Coast.</title>
        <authorList>
            <person name="Oh H.M."/>
            <person name="Kang I."/>
            <person name="Ferriera S."/>
            <person name="Giovannoni S.J."/>
            <person name="Cho J.C."/>
        </authorList>
    </citation>
    <scope>NUCLEOTIDE SEQUENCE [LARGE SCALE GENOMIC DNA]</scope>
    <source>
        <strain evidence="1 2">HTCC2143</strain>
    </source>
</reference>
<protein>
    <submittedName>
        <fullName evidence="1">Uncharacterized protein</fullName>
    </submittedName>
</protein>
<dbReference type="EMBL" id="AAVT01000015">
    <property type="protein sequence ID" value="EAW29802.1"/>
    <property type="molecule type" value="Genomic_DNA"/>
</dbReference>
<sequence length="145" mass="16690">FWFMPSPEIKRQMIMRDRAMQLGLQVKICDLPQTRRARVREEYVEKGIVYRLPWKKPLQPREQFCELLLKDGDGENPVSPAFSELLTASLAAMPAAVMALEYASPGVAVYWRERGGISEVEDIGRRLEQLQKEILGVREKLIKTS</sequence>
<gene>
    <name evidence="1" type="ORF">GP2143_07133</name>
</gene>
<organism evidence="1 2">
    <name type="scientific">marine gamma proteobacterium HTCC2143</name>
    <dbReference type="NCBI Taxonomy" id="247633"/>
    <lineage>
        <taxon>Bacteria</taxon>
        <taxon>Pseudomonadati</taxon>
        <taxon>Pseudomonadota</taxon>
        <taxon>Gammaproteobacteria</taxon>
        <taxon>Cellvibrionales</taxon>
        <taxon>Spongiibacteraceae</taxon>
        <taxon>BD1-7 clade</taxon>
    </lineage>
</organism>